<dbReference type="Proteomes" id="UP000703893">
    <property type="component" value="Unassembled WGS sequence"/>
</dbReference>
<dbReference type="CDD" id="cd00075">
    <property type="entry name" value="HATPase"/>
    <property type="match status" value="1"/>
</dbReference>
<comment type="caution">
    <text evidence="9">The sequence shown here is derived from an EMBL/GenBank/DDBJ whole genome shotgun (WGS) entry which is preliminary data.</text>
</comment>
<dbReference type="CDD" id="cd00082">
    <property type="entry name" value="HisKA"/>
    <property type="match status" value="1"/>
</dbReference>
<dbReference type="SMART" id="SM00387">
    <property type="entry name" value="HATPase_c"/>
    <property type="match status" value="1"/>
</dbReference>
<dbReference type="PANTHER" id="PTHR43711">
    <property type="entry name" value="TWO-COMPONENT HISTIDINE KINASE"/>
    <property type="match status" value="1"/>
</dbReference>
<feature type="transmembrane region" description="Helical" evidence="7">
    <location>
        <begin position="46"/>
        <end position="68"/>
    </location>
</feature>
<evidence type="ECO:0000256" key="5">
    <source>
        <dbReference type="ARBA" id="ARBA00022777"/>
    </source>
</evidence>
<dbReference type="SUPFAM" id="SSF55785">
    <property type="entry name" value="PYP-like sensor domain (PAS domain)"/>
    <property type="match status" value="1"/>
</dbReference>
<dbReference type="InterPro" id="IPR036097">
    <property type="entry name" value="HisK_dim/P_sf"/>
</dbReference>
<dbReference type="InterPro" id="IPR003661">
    <property type="entry name" value="HisK_dim/P_dom"/>
</dbReference>
<dbReference type="EC" id="2.7.13.3" evidence="2"/>
<evidence type="ECO:0000256" key="7">
    <source>
        <dbReference type="SAM" id="Phobius"/>
    </source>
</evidence>
<dbReference type="Gene3D" id="3.30.450.20">
    <property type="entry name" value="PAS domain"/>
    <property type="match status" value="1"/>
</dbReference>
<dbReference type="PROSITE" id="PS50109">
    <property type="entry name" value="HIS_KIN"/>
    <property type="match status" value="1"/>
</dbReference>
<organism evidence="9 10">
    <name type="scientific">Candidatus Tanganyikabacteria bacterium</name>
    <dbReference type="NCBI Taxonomy" id="2961651"/>
    <lineage>
        <taxon>Bacteria</taxon>
        <taxon>Bacillati</taxon>
        <taxon>Candidatus Sericytochromatia</taxon>
        <taxon>Candidatus Tanganyikabacteria</taxon>
    </lineage>
</organism>
<dbReference type="Pfam" id="PF00512">
    <property type="entry name" value="HisKA"/>
    <property type="match status" value="1"/>
</dbReference>
<feature type="non-terminal residue" evidence="9">
    <location>
        <position position="542"/>
    </location>
</feature>
<dbReference type="Gene3D" id="3.30.565.10">
    <property type="entry name" value="Histidine kinase-like ATPase, C-terminal domain"/>
    <property type="match status" value="1"/>
</dbReference>
<dbReference type="GO" id="GO:0000155">
    <property type="term" value="F:phosphorelay sensor kinase activity"/>
    <property type="evidence" value="ECO:0007669"/>
    <property type="project" value="InterPro"/>
</dbReference>
<dbReference type="InterPro" id="IPR036890">
    <property type="entry name" value="HATPase_C_sf"/>
</dbReference>
<dbReference type="Gene3D" id="1.10.287.130">
    <property type="match status" value="1"/>
</dbReference>
<dbReference type="EMBL" id="VGJX01000027">
    <property type="protein sequence ID" value="MBM3273686.1"/>
    <property type="molecule type" value="Genomic_DNA"/>
</dbReference>
<proteinExistence type="predicted"/>
<protein>
    <recommendedName>
        <fullName evidence="2">histidine kinase</fullName>
        <ecNumber evidence="2">2.7.13.3</ecNumber>
    </recommendedName>
</protein>
<dbReference type="SUPFAM" id="SSF47384">
    <property type="entry name" value="Homodimeric domain of signal transducing histidine kinase"/>
    <property type="match status" value="1"/>
</dbReference>
<reference evidence="9 10" key="1">
    <citation type="submission" date="2019-03" db="EMBL/GenBank/DDBJ databases">
        <title>Lake Tanganyika Metagenome-Assembled Genomes (MAGs).</title>
        <authorList>
            <person name="Tran P."/>
        </authorList>
    </citation>
    <scope>NUCLEOTIDE SEQUENCE [LARGE SCALE GENOMIC DNA]</scope>
    <source>
        <strain evidence="9">K_DeepCast_65m_m2_236</strain>
    </source>
</reference>
<dbReference type="FunFam" id="3.30.565.10:FF:000006">
    <property type="entry name" value="Sensor histidine kinase WalK"/>
    <property type="match status" value="1"/>
</dbReference>
<evidence type="ECO:0000313" key="9">
    <source>
        <dbReference type="EMBL" id="MBM3273686.1"/>
    </source>
</evidence>
<comment type="catalytic activity">
    <reaction evidence="1">
        <text>ATP + protein L-histidine = ADP + protein N-phospho-L-histidine.</text>
        <dbReference type="EC" id="2.7.13.3"/>
    </reaction>
</comment>
<dbReference type="PRINTS" id="PR00344">
    <property type="entry name" value="BCTRLSENSOR"/>
</dbReference>
<gene>
    <name evidence="9" type="ORF">FJZ00_00930</name>
</gene>
<keyword evidence="6" id="KW-0902">Two-component regulatory system</keyword>
<evidence type="ECO:0000313" key="10">
    <source>
        <dbReference type="Proteomes" id="UP000703893"/>
    </source>
</evidence>
<keyword evidence="5" id="KW-0418">Kinase</keyword>
<evidence type="ECO:0000256" key="2">
    <source>
        <dbReference type="ARBA" id="ARBA00012438"/>
    </source>
</evidence>
<sequence>MSAPESWDDYGFRPSGPVIGAAKVAERPRRTPTERLVLPTRASTSLAIWFTALFSGLTLAGLGVGRFFGMLQPNVLPAALAAWAIATLGYWLVSIRLAALHWEIFEPLHQQIQKVATGDFNLPEPPAAALSHPQVRTLAEGIRKLTDQLRGFHELGVDQLILEKAELEAVIFSMTEGLVIYDLDFNPVLTNPALRQIAQPGVHKTAFLEPRNLFLSRWADPEHIKDVERQMRSAPERPRVDIVELENPRQFLKRYSSPLFNQERKQIGHLVIFHDVTTEIEADRMKSEFISNASHELRTPVTSMKVLVENVTDMMEDVHNMSDIARQNQFAEDFEELDKAIEAVKGHIRDVYAEANRMHQLVNDLLDVSKLNSKNAELNLQQLDAARVIEEAVATVLPQAKQKEIEIKISMPGEIEIVADRVRLRQILVNLLGNAVKYTQNTGEVLLAVQNLGEVWEFAVTDNGIGIPPEDLPHIFDRFFRVGRDRARVQGSGGSGLGLTIVKAAVQNHGGQIVAESEIGKGTTMRFTIPATLEATVELAAD</sequence>
<evidence type="ECO:0000256" key="6">
    <source>
        <dbReference type="ARBA" id="ARBA00023012"/>
    </source>
</evidence>
<dbReference type="InterPro" id="IPR005467">
    <property type="entry name" value="His_kinase_dom"/>
</dbReference>
<dbReference type="InterPro" id="IPR050736">
    <property type="entry name" value="Sensor_HK_Regulatory"/>
</dbReference>
<dbReference type="PANTHER" id="PTHR43711:SF1">
    <property type="entry name" value="HISTIDINE KINASE 1"/>
    <property type="match status" value="1"/>
</dbReference>
<dbReference type="AlphaFoldDB" id="A0A937X0D5"/>
<keyword evidence="7" id="KW-1133">Transmembrane helix</keyword>
<dbReference type="InterPro" id="IPR035965">
    <property type="entry name" value="PAS-like_dom_sf"/>
</dbReference>
<keyword evidence="7" id="KW-0812">Transmembrane</keyword>
<dbReference type="InterPro" id="IPR003594">
    <property type="entry name" value="HATPase_dom"/>
</dbReference>
<dbReference type="Pfam" id="PF02518">
    <property type="entry name" value="HATPase_c"/>
    <property type="match status" value="1"/>
</dbReference>
<accession>A0A937X0D5</accession>
<keyword evidence="7" id="KW-0472">Membrane</keyword>
<feature type="transmembrane region" description="Helical" evidence="7">
    <location>
        <begin position="75"/>
        <end position="93"/>
    </location>
</feature>
<keyword evidence="4" id="KW-0808">Transferase</keyword>
<dbReference type="InterPro" id="IPR004358">
    <property type="entry name" value="Sig_transdc_His_kin-like_C"/>
</dbReference>
<dbReference type="SUPFAM" id="SSF55874">
    <property type="entry name" value="ATPase domain of HSP90 chaperone/DNA topoisomerase II/histidine kinase"/>
    <property type="match status" value="1"/>
</dbReference>
<dbReference type="SMART" id="SM00388">
    <property type="entry name" value="HisKA"/>
    <property type="match status" value="1"/>
</dbReference>
<keyword evidence="3" id="KW-0597">Phosphoprotein</keyword>
<evidence type="ECO:0000256" key="3">
    <source>
        <dbReference type="ARBA" id="ARBA00022553"/>
    </source>
</evidence>
<evidence type="ECO:0000256" key="1">
    <source>
        <dbReference type="ARBA" id="ARBA00000085"/>
    </source>
</evidence>
<evidence type="ECO:0000259" key="8">
    <source>
        <dbReference type="PROSITE" id="PS50109"/>
    </source>
</evidence>
<evidence type="ECO:0000256" key="4">
    <source>
        <dbReference type="ARBA" id="ARBA00022679"/>
    </source>
</evidence>
<feature type="domain" description="Histidine kinase" evidence="8">
    <location>
        <begin position="292"/>
        <end position="533"/>
    </location>
</feature>
<name>A0A937X0D5_9BACT</name>